<proteinExistence type="predicted"/>
<dbReference type="EMBL" id="CP114040">
    <property type="protein sequence ID" value="WAS93549.1"/>
    <property type="molecule type" value="Genomic_DNA"/>
</dbReference>
<dbReference type="PANTHER" id="PTHR35580">
    <property type="entry name" value="CELL SURFACE GLYCOPROTEIN (S-LAYER PROTEIN)-LIKE PROTEIN"/>
    <property type="match status" value="1"/>
</dbReference>
<sequence length="583" mass="59202">MRRPAPLLCALALACGTDDAATEQAATDTADTTTDGTASTAETSTTTGESAGTDNGTLATTTESTPTTTAPTTTTTEGLTEGTSTTDTSTCQPGEENPCYTGDPAHADVGNCKSGVAPCEDGEWGMCVGDVMPAPETCESPGDDDCDGVDPCAGDGAVQWHKEWGDVGDQRAVAVAFDPDGAVLVLTQGAGTSDFGGGPLASVGSYDVYLAKFAADGTHEWSKSFGDPATQLSDGWGLDVDANGDIVIAGDFTGTVDFGGDQLVAKGDRDVFLAKLSPAGEHVWSASHPSTGTAVPRDLAIDASGAIAVVGYFTKSLDLGGGALSGQSDSLDAFVAKFTPAGEHAWSFQFGDDTEQDARAVAVDDDGNVYVGGSFQGSIDPGIGPLVSAGSSDVFLAKLDPDGVALWAASWGDAKEQKLSAIGVDPQGRVTASGHFVGALDFGGGPLEAPMYRGFVAQFAAEDGAHAWSKLLGEGIVWPAHLAVDDSGTLVIAGHYYSDNDFGGGVLPWAGMRDAFAVKFTSAGSHVWSKHFGDATEQEADGVAVRPDGTTALSGGFYGAVDFDGTPVTSKGLFDGFVAVFAP</sequence>
<dbReference type="Proteomes" id="UP001164459">
    <property type="component" value="Chromosome"/>
</dbReference>
<dbReference type="Gene3D" id="2.80.10.50">
    <property type="match status" value="2"/>
</dbReference>
<evidence type="ECO:0008006" key="5">
    <source>
        <dbReference type="Google" id="ProtNLM"/>
    </source>
</evidence>
<dbReference type="RefSeq" id="WP_269035888.1">
    <property type="nucleotide sequence ID" value="NZ_CP114040.1"/>
</dbReference>
<evidence type="ECO:0000256" key="1">
    <source>
        <dbReference type="SAM" id="MobiDB-lite"/>
    </source>
</evidence>
<name>A0ABY7H3H8_9BACT</name>
<evidence type="ECO:0000313" key="4">
    <source>
        <dbReference type="Proteomes" id="UP001164459"/>
    </source>
</evidence>
<feature type="chain" id="PRO_5046369111" description="Beta-propeller repeat-containing protein" evidence="2">
    <location>
        <begin position="21"/>
        <end position="583"/>
    </location>
</feature>
<dbReference type="SUPFAM" id="SSF101898">
    <property type="entry name" value="NHL repeat"/>
    <property type="match status" value="1"/>
</dbReference>
<accession>A0ABY7H3H8</accession>
<evidence type="ECO:0000313" key="3">
    <source>
        <dbReference type="EMBL" id="WAS93549.1"/>
    </source>
</evidence>
<keyword evidence="2" id="KW-0732">Signal</keyword>
<feature type="signal peptide" evidence="2">
    <location>
        <begin position="1"/>
        <end position="20"/>
    </location>
</feature>
<evidence type="ECO:0000256" key="2">
    <source>
        <dbReference type="SAM" id="SignalP"/>
    </source>
</evidence>
<dbReference type="InterPro" id="IPR052918">
    <property type="entry name" value="Motility_Chemotaxis_Reg"/>
</dbReference>
<organism evidence="3 4">
    <name type="scientific">Nannocystis punicea</name>
    <dbReference type="NCBI Taxonomy" id="2995304"/>
    <lineage>
        <taxon>Bacteria</taxon>
        <taxon>Pseudomonadati</taxon>
        <taxon>Myxococcota</taxon>
        <taxon>Polyangia</taxon>
        <taxon>Nannocystales</taxon>
        <taxon>Nannocystaceae</taxon>
        <taxon>Nannocystis</taxon>
    </lineage>
</organism>
<reference evidence="3" key="1">
    <citation type="submission" date="2022-11" db="EMBL/GenBank/DDBJ databases">
        <title>Minimal conservation of predation-associated metabolite biosynthetic gene clusters underscores biosynthetic potential of Myxococcota including descriptions for ten novel species: Archangium lansinium sp. nov., Myxococcus landrumus sp. nov., Nannocystis bai.</title>
        <authorList>
            <person name="Ahearne A."/>
            <person name="Stevens C."/>
            <person name="Dowd S."/>
        </authorList>
    </citation>
    <scope>NUCLEOTIDE SEQUENCE</scope>
    <source>
        <strain evidence="3">Fl3</strain>
    </source>
</reference>
<feature type="compositionally biased region" description="Low complexity" evidence="1">
    <location>
        <begin position="26"/>
        <end position="90"/>
    </location>
</feature>
<dbReference type="PROSITE" id="PS51257">
    <property type="entry name" value="PROKAR_LIPOPROTEIN"/>
    <property type="match status" value="1"/>
</dbReference>
<feature type="region of interest" description="Disordered" evidence="1">
    <location>
        <begin position="26"/>
        <end position="93"/>
    </location>
</feature>
<dbReference type="PANTHER" id="PTHR35580:SF1">
    <property type="entry name" value="PHYTASE-LIKE DOMAIN-CONTAINING PROTEIN"/>
    <property type="match status" value="1"/>
</dbReference>
<gene>
    <name evidence="3" type="ORF">O0S08_46040</name>
</gene>
<keyword evidence="4" id="KW-1185">Reference proteome</keyword>
<protein>
    <recommendedName>
        <fullName evidence="5">Beta-propeller repeat-containing protein</fullName>
    </recommendedName>
</protein>